<accession>A0A1V9WY93</accession>
<proteinExistence type="predicted"/>
<protein>
    <submittedName>
        <fullName evidence="2">Uncharacterized protein</fullName>
    </submittedName>
</protein>
<evidence type="ECO:0000313" key="2">
    <source>
        <dbReference type="EMBL" id="OQR66224.1"/>
    </source>
</evidence>
<sequence length="54" mass="5963">MSLANGLPSRLRRAGASRRGEQLRCKQIQQDVVLLLKINSRRGSPPHSFPPATP</sequence>
<reference evidence="2 3" key="1">
    <citation type="journal article" date="2017" name="Gigascience">
        <title>Draft genome of the honey bee ectoparasitic mite, Tropilaelaps mercedesae, is shaped by the parasitic life history.</title>
        <authorList>
            <person name="Dong X."/>
            <person name="Armstrong S.D."/>
            <person name="Xia D."/>
            <person name="Makepeace B.L."/>
            <person name="Darby A.C."/>
            <person name="Kadowaki T."/>
        </authorList>
    </citation>
    <scope>NUCLEOTIDE SEQUENCE [LARGE SCALE GENOMIC DNA]</scope>
    <source>
        <strain evidence="2">Wuxi-XJTLU</strain>
    </source>
</reference>
<organism evidence="2 3">
    <name type="scientific">Tropilaelaps mercedesae</name>
    <dbReference type="NCBI Taxonomy" id="418985"/>
    <lineage>
        <taxon>Eukaryota</taxon>
        <taxon>Metazoa</taxon>
        <taxon>Ecdysozoa</taxon>
        <taxon>Arthropoda</taxon>
        <taxon>Chelicerata</taxon>
        <taxon>Arachnida</taxon>
        <taxon>Acari</taxon>
        <taxon>Parasitiformes</taxon>
        <taxon>Mesostigmata</taxon>
        <taxon>Gamasina</taxon>
        <taxon>Dermanyssoidea</taxon>
        <taxon>Laelapidae</taxon>
        <taxon>Tropilaelaps</taxon>
    </lineage>
</organism>
<name>A0A1V9WY93_9ACAR</name>
<feature type="region of interest" description="Disordered" evidence="1">
    <location>
        <begin position="1"/>
        <end position="22"/>
    </location>
</feature>
<evidence type="ECO:0000256" key="1">
    <source>
        <dbReference type="SAM" id="MobiDB-lite"/>
    </source>
</evidence>
<dbReference type="AlphaFoldDB" id="A0A1V9WY93"/>
<gene>
    <name evidence="2" type="ORF">BIW11_05029</name>
</gene>
<dbReference type="InParanoid" id="A0A1V9WY93"/>
<evidence type="ECO:0000313" key="3">
    <source>
        <dbReference type="Proteomes" id="UP000192247"/>
    </source>
</evidence>
<keyword evidence="3" id="KW-1185">Reference proteome</keyword>
<comment type="caution">
    <text evidence="2">The sequence shown here is derived from an EMBL/GenBank/DDBJ whole genome shotgun (WGS) entry which is preliminary data.</text>
</comment>
<dbReference type="EMBL" id="MNPL01033352">
    <property type="protein sequence ID" value="OQR66224.1"/>
    <property type="molecule type" value="Genomic_DNA"/>
</dbReference>
<dbReference type="Proteomes" id="UP000192247">
    <property type="component" value="Unassembled WGS sequence"/>
</dbReference>